<dbReference type="Gene3D" id="1.10.101.10">
    <property type="entry name" value="PGBD-like superfamily/PGBD"/>
    <property type="match status" value="1"/>
</dbReference>
<dbReference type="Pfam" id="PF01471">
    <property type="entry name" value="PG_binding_1"/>
    <property type="match status" value="1"/>
</dbReference>
<dbReference type="InterPro" id="IPR052905">
    <property type="entry name" value="LD-transpeptidase_YkuD-like"/>
</dbReference>
<evidence type="ECO:0000256" key="1">
    <source>
        <dbReference type="ARBA" id="ARBA00004752"/>
    </source>
</evidence>
<evidence type="ECO:0000256" key="4">
    <source>
        <dbReference type="ARBA" id="ARBA00022960"/>
    </source>
</evidence>
<accession>A0A521FYV1</accession>
<dbReference type="CDD" id="cd16913">
    <property type="entry name" value="YkuD_like"/>
    <property type="match status" value="1"/>
</dbReference>
<keyword evidence="5 7" id="KW-0573">Peptidoglycan synthesis</keyword>
<dbReference type="PANTHER" id="PTHR41533">
    <property type="entry name" value="L,D-TRANSPEPTIDASE HI_1667-RELATED"/>
    <property type="match status" value="1"/>
</dbReference>
<dbReference type="Proteomes" id="UP000316238">
    <property type="component" value="Unassembled WGS sequence"/>
</dbReference>
<dbReference type="InterPro" id="IPR036365">
    <property type="entry name" value="PGBD-like_sf"/>
</dbReference>
<evidence type="ECO:0000256" key="8">
    <source>
        <dbReference type="SAM" id="SignalP"/>
    </source>
</evidence>
<feature type="signal peptide" evidence="8">
    <location>
        <begin position="1"/>
        <end position="38"/>
    </location>
</feature>
<evidence type="ECO:0000256" key="3">
    <source>
        <dbReference type="ARBA" id="ARBA00022679"/>
    </source>
</evidence>
<comment type="pathway">
    <text evidence="1 7">Cell wall biogenesis; peptidoglycan biosynthesis.</text>
</comment>
<keyword evidence="11" id="KW-1185">Reference proteome</keyword>
<dbReference type="InterPro" id="IPR036366">
    <property type="entry name" value="PGBDSf"/>
</dbReference>
<keyword evidence="6 7" id="KW-0961">Cell wall biogenesis/degradation</keyword>
<dbReference type="GO" id="GO:0004180">
    <property type="term" value="F:carboxypeptidase activity"/>
    <property type="evidence" value="ECO:0007669"/>
    <property type="project" value="UniProtKB-ARBA"/>
</dbReference>
<feature type="domain" description="L,D-TPase catalytic" evidence="9">
    <location>
        <begin position="353"/>
        <end position="546"/>
    </location>
</feature>
<dbReference type="UniPathway" id="UPA00219"/>
<feature type="active site" description="Proton donor/acceptor" evidence="7">
    <location>
        <position position="488"/>
    </location>
</feature>
<reference evidence="10" key="1">
    <citation type="submission" date="2017-07" db="EMBL/GenBank/DDBJ databases">
        <title>The cable genome - Insights into the physiology and evolution of filamentous bacteria capable of sulfide oxidation via long distance electron transfer.</title>
        <authorList>
            <person name="Thorup C."/>
            <person name="Bjerg J.T."/>
            <person name="Schreiber L."/>
            <person name="Nielsen L.P."/>
            <person name="Kjeldsen K.U."/>
            <person name="Boesen T."/>
            <person name="Boggild A."/>
            <person name="Meysman F."/>
            <person name="Geelhoed J."/>
            <person name="Schramm A."/>
        </authorList>
    </citation>
    <scope>NUCLEOTIDE SEQUENCE [LARGE SCALE GENOMIC DNA]</scope>
    <source>
        <strain evidence="10">GS</strain>
    </source>
</reference>
<keyword evidence="4 7" id="KW-0133">Cell shape</keyword>
<evidence type="ECO:0000256" key="7">
    <source>
        <dbReference type="PROSITE-ProRule" id="PRU01373"/>
    </source>
</evidence>
<dbReference type="InterPro" id="IPR002477">
    <property type="entry name" value="Peptidoglycan-bd-like"/>
</dbReference>
<evidence type="ECO:0000256" key="6">
    <source>
        <dbReference type="ARBA" id="ARBA00023316"/>
    </source>
</evidence>
<dbReference type="GO" id="GO:0016740">
    <property type="term" value="F:transferase activity"/>
    <property type="evidence" value="ECO:0007669"/>
    <property type="project" value="UniProtKB-KW"/>
</dbReference>
<sequence>MRFFRLFQAKTTAQAGHIILCLALHCTAAFFCSLTGQAQTIGQEQCLPQSPPVLPDLPPSGLSPLQQSLYWLLKSKPTARFGFTGLQDDPAQMDALLTELYMDCGIIPRWVTEYGPDQKRVHDLLEVLEKAGEEGLVPARYRPADIVALLPARDRESLARLDILLTLAMSSYINDMRKGRAASSRFDPNLLAAVRDSGGDVPQMIKEGLISSNLKQFLAMQAPQHQAYFALKKLLAEYRRIEAAGGWPQIPTGKKLEPGMADERLGLLAQRLLITGDLPSSSATDIQQKTFEMYDDELVKAVKHFQTRYNLEHDGIIGTTTLIALNIPVQDHISKIILNLERWRWLPHQLGGRRLLVNIAGFSLTGMNDEQTELFMPVIVGEFNHKTPVFSEAMTYMEINPYWTVPPSIARKEIVGKMQKDPRYLSKQRIRIFTGWHESAAEISPAAINWHTIGAGITRYRLRQEPGKGNALGTIKFIFPNNKSIYMHDTPGQALFKQVKRSFSHGCIRVSRPLDLATYILQHDGQEMSEKQLKKRIASGKQIAIILKNPIPVHILYLTALVAEDGTAHFYDDVYGNDALLAEALRVDSPDKPGQYSFSE</sequence>
<dbReference type="GO" id="GO:0008360">
    <property type="term" value="P:regulation of cell shape"/>
    <property type="evidence" value="ECO:0007669"/>
    <property type="project" value="UniProtKB-UniRule"/>
</dbReference>
<feature type="active site" description="Nucleophile" evidence="7">
    <location>
        <position position="507"/>
    </location>
</feature>
<dbReference type="Pfam" id="PF03734">
    <property type="entry name" value="YkuD"/>
    <property type="match status" value="1"/>
</dbReference>
<dbReference type="Gene3D" id="2.40.440.10">
    <property type="entry name" value="L,D-transpeptidase catalytic domain-like"/>
    <property type="match status" value="1"/>
</dbReference>
<dbReference type="InterPro" id="IPR045380">
    <property type="entry name" value="LD_TPept_scaffold_dom"/>
</dbReference>
<dbReference type="PROSITE" id="PS52029">
    <property type="entry name" value="LD_TPASE"/>
    <property type="match status" value="1"/>
</dbReference>
<dbReference type="EMBL" id="NQJD01000049">
    <property type="protein sequence ID" value="TAA73920.1"/>
    <property type="molecule type" value="Genomic_DNA"/>
</dbReference>
<organism evidence="10 11">
    <name type="scientific">Candidatus Electronema aureum</name>
    <dbReference type="NCBI Taxonomy" id="2005002"/>
    <lineage>
        <taxon>Bacteria</taxon>
        <taxon>Pseudomonadati</taxon>
        <taxon>Thermodesulfobacteriota</taxon>
        <taxon>Desulfobulbia</taxon>
        <taxon>Desulfobulbales</taxon>
        <taxon>Desulfobulbaceae</taxon>
        <taxon>Candidatus Electronema</taxon>
    </lineage>
</organism>
<evidence type="ECO:0000313" key="11">
    <source>
        <dbReference type="Proteomes" id="UP000316238"/>
    </source>
</evidence>
<evidence type="ECO:0000256" key="5">
    <source>
        <dbReference type="ARBA" id="ARBA00022984"/>
    </source>
</evidence>
<dbReference type="InterPro" id="IPR038063">
    <property type="entry name" value="Transpep_catalytic_dom"/>
</dbReference>
<dbReference type="InterPro" id="IPR005490">
    <property type="entry name" value="LD_TPept_cat_dom"/>
</dbReference>
<proteinExistence type="inferred from homology"/>
<gene>
    <name evidence="10" type="ORF">CDV28_1498</name>
</gene>
<dbReference type="Pfam" id="PF20142">
    <property type="entry name" value="Scaffold"/>
    <property type="match status" value="1"/>
</dbReference>
<evidence type="ECO:0000256" key="2">
    <source>
        <dbReference type="ARBA" id="ARBA00005992"/>
    </source>
</evidence>
<dbReference type="SUPFAM" id="SSF141523">
    <property type="entry name" value="L,D-transpeptidase catalytic domain-like"/>
    <property type="match status" value="1"/>
</dbReference>
<comment type="caution">
    <text evidence="10">The sequence shown here is derived from an EMBL/GenBank/DDBJ whole genome shotgun (WGS) entry which is preliminary data.</text>
</comment>
<protein>
    <submittedName>
        <fullName evidence="10">Murein L,D-transpeptidase YcbB/YkuD</fullName>
    </submittedName>
</protein>
<evidence type="ECO:0000313" key="10">
    <source>
        <dbReference type="EMBL" id="TAA73920.1"/>
    </source>
</evidence>
<dbReference type="AlphaFoldDB" id="A0A521FYV1"/>
<dbReference type="GO" id="GO:0071555">
    <property type="term" value="P:cell wall organization"/>
    <property type="evidence" value="ECO:0007669"/>
    <property type="project" value="UniProtKB-UniRule"/>
</dbReference>
<comment type="similarity">
    <text evidence="2">Belongs to the YkuD family.</text>
</comment>
<feature type="chain" id="PRO_5021775371" evidence="8">
    <location>
        <begin position="39"/>
        <end position="600"/>
    </location>
</feature>
<evidence type="ECO:0000259" key="9">
    <source>
        <dbReference type="PROSITE" id="PS52029"/>
    </source>
</evidence>
<name>A0A521FYV1_9BACT</name>
<dbReference type="SUPFAM" id="SSF47090">
    <property type="entry name" value="PGBD-like"/>
    <property type="match status" value="1"/>
</dbReference>
<dbReference type="PANTHER" id="PTHR41533:SF2">
    <property type="entry name" value="BLR7131 PROTEIN"/>
    <property type="match status" value="1"/>
</dbReference>
<dbReference type="GO" id="GO:0009252">
    <property type="term" value="P:peptidoglycan biosynthetic process"/>
    <property type="evidence" value="ECO:0007669"/>
    <property type="project" value="UniProtKB-UniPathway"/>
</dbReference>
<keyword evidence="3" id="KW-0808">Transferase</keyword>
<keyword evidence="8" id="KW-0732">Signal</keyword>